<dbReference type="PANTHER" id="PTHR30573:SF0">
    <property type="entry name" value="QUINOLINATE SYNTHASE, CHLOROPLASTIC"/>
    <property type="match status" value="1"/>
</dbReference>
<evidence type="ECO:0000256" key="6">
    <source>
        <dbReference type="ARBA" id="ARBA00022642"/>
    </source>
</evidence>
<dbReference type="NCBIfam" id="NF006878">
    <property type="entry name" value="PRK09375.1-2"/>
    <property type="match status" value="1"/>
</dbReference>
<dbReference type="OrthoDB" id="9801204at2"/>
<dbReference type="NCBIfam" id="TIGR00550">
    <property type="entry name" value="nadA"/>
    <property type="match status" value="1"/>
</dbReference>
<dbReference type="Gene3D" id="3.40.50.10800">
    <property type="entry name" value="NadA-like"/>
    <property type="match status" value="3"/>
</dbReference>
<dbReference type="SUPFAM" id="SSF142754">
    <property type="entry name" value="NadA-like"/>
    <property type="match status" value="1"/>
</dbReference>
<keyword evidence="5" id="KW-0004">4Fe-4S</keyword>
<evidence type="ECO:0000256" key="8">
    <source>
        <dbReference type="ARBA" id="ARBA00022723"/>
    </source>
</evidence>
<evidence type="ECO:0000256" key="11">
    <source>
        <dbReference type="ARBA" id="ARBA00050125"/>
    </source>
</evidence>
<dbReference type="GO" id="GO:0046872">
    <property type="term" value="F:metal ion binding"/>
    <property type="evidence" value="ECO:0007669"/>
    <property type="project" value="UniProtKB-KW"/>
</dbReference>
<keyword evidence="8" id="KW-0479">Metal-binding</keyword>
<dbReference type="InterPro" id="IPR036094">
    <property type="entry name" value="NadA_sf"/>
</dbReference>
<dbReference type="EMBL" id="FUWW01000013">
    <property type="protein sequence ID" value="SJZ67170.1"/>
    <property type="molecule type" value="Genomic_DNA"/>
</dbReference>
<dbReference type="RefSeq" id="WP_078768761.1">
    <property type="nucleotide sequence ID" value="NZ_FUWW01000013.1"/>
</dbReference>
<dbReference type="GO" id="GO:0034628">
    <property type="term" value="P:'de novo' NAD+ biosynthetic process from L-aspartate"/>
    <property type="evidence" value="ECO:0007669"/>
    <property type="project" value="TreeGrafter"/>
</dbReference>
<dbReference type="Proteomes" id="UP000190657">
    <property type="component" value="Unassembled WGS sequence"/>
</dbReference>
<evidence type="ECO:0000256" key="12">
    <source>
        <dbReference type="ARBA" id="ARBA00073059"/>
    </source>
</evidence>
<evidence type="ECO:0000256" key="10">
    <source>
        <dbReference type="ARBA" id="ARBA00023014"/>
    </source>
</evidence>
<comment type="cofactor">
    <cofactor evidence="1">
        <name>[4Fe-4S] cluster</name>
        <dbReference type="ChEBI" id="CHEBI:49883"/>
    </cofactor>
</comment>
<dbReference type="Pfam" id="PF02445">
    <property type="entry name" value="NadA"/>
    <property type="match status" value="1"/>
</dbReference>
<gene>
    <name evidence="14" type="ORF">SAMN02745114_01292</name>
</gene>
<dbReference type="STRING" id="290054.SAMN02745114_01292"/>
<dbReference type="GO" id="GO:0051539">
    <property type="term" value="F:4 iron, 4 sulfur cluster binding"/>
    <property type="evidence" value="ECO:0007669"/>
    <property type="project" value="UniProtKB-KW"/>
</dbReference>
<organism evidence="14 15">
    <name type="scientific">Eubacterium coprostanoligenes</name>
    <dbReference type="NCBI Taxonomy" id="290054"/>
    <lineage>
        <taxon>Bacteria</taxon>
        <taxon>Bacillati</taxon>
        <taxon>Bacillota</taxon>
        <taxon>Clostridia</taxon>
        <taxon>Eubacteriales</taxon>
        <taxon>Eubacteriaceae</taxon>
        <taxon>Eubacterium</taxon>
    </lineage>
</organism>
<protein>
    <recommendedName>
        <fullName evidence="12 13">Quinolinate synthase</fullName>
        <ecNumber evidence="4 13">2.5.1.72</ecNumber>
    </recommendedName>
</protein>
<proteinExistence type="predicted"/>
<keyword evidence="6" id="KW-0662">Pyridine nucleotide biosynthesis</keyword>
<accession>A0A1T4MJ95</accession>
<dbReference type="PANTHER" id="PTHR30573">
    <property type="entry name" value="QUINOLINATE SYNTHETASE A"/>
    <property type="match status" value="1"/>
</dbReference>
<name>A0A1T4MJ95_9FIRM</name>
<evidence type="ECO:0000256" key="7">
    <source>
        <dbReference type="ARBA" id="ARBA00022679"/>
    </source>
</evidence>
<evidence type="ECO:0000313" key="15">
    <source>
        <dbReference type="Proteomes" id="UP000190657"/>
    </source>
</evidence>
<evidence type="ECO:0000313" key="14">
    <source>
        <dbReference type="EMBL" id="SJZ67170.1"/>
    </source>
</evidence>
<keyword evidence="9" id="KW-0408">Iron</keyword>
<evidence type="ECO:0000256" key="1">
    <source>
        <dbReference type="ARBA" id="ARBA00001966"/>
    </source>
</evidence>
<evidence type="ECO:0000256" key="13">
    <source>
        <dbReference type="NCBIfam" id="TIGR00550"/>
    </source>
</evidence>
<comment type="function">
    <text evidence="2">Catalyzes the condensation of iminoaspartate with dihydroxyacetone phosphate to form quinolinate.</text>
</comment>
<evidence type="ECO:0000256" key="5">
    <source>
        <dbReference type="ARBA" id="ARBA00022485"/>
    </source>
</evidence>
<sequence length="304" mass="33429">MALKDIQEEIIRLKKENDICLLAHCYQSPDILEVADFVGDSFALSLSASKVTNKTVIMCGVRFMAETVKILSPDKKVILANADAGCPMAEMMDKELIEQVKEQYPDYTVVAYVNTTSELKTVCDVCVTSSSALKICRSLDSDKILFIPDKNLGSYIAEQIPEKEFKLLSGGCPTHARIGMAEVKKAKEAHPDALFLVHPECVPEVVAQADYVGSTTGIMDFAKKSDAKEFIIGTENSIVSHLQLACPDKKFYPLSKDLVCHNMKLTTIVDVLNCVKGIGGEEIELDEDVRLGAKRCIDKMIELG</sequence>
<comment type="catalytic activity">
    <reaction evidence="11">
        <text>iminosuccinate + dihydroxyacetone phosphate = quinolinate + phosphate + 2 H2O + H(+)</text>
        <dbReference type="Rhea" id="RHEA:25888"/>
        <dbReference type="ChEBI" id="CHEBI:15377"/>
        <dbReference type="ChEBI" id="CHEBI:15378"/>
        <dbReference type="ChEBI" id="CHEBI:29959"/>
        <dbReference type="ChEBI" id="CHEBI:43474"/>
        <dbReference type="ChEBI" id="CHEBI:57642"/>
        <dbReference type="ChEBI" id="CHEBI:77875"/>
        <dbReference type="EC" id="2.5.1.72"/>
    </reaction>
    <physiologicalReaction direction="left-to-right" evidence="11">
        <dbReference type="Rhea" id="RHEA:25889"/>
    </physiologicalReaction>
</comment>
<evidence type="ECO:0000256" key="3">
    <source>
        <dbReference type="ARBA" id="ARBA00005065"/>
    </source>
</evidence>
<dbReference type="FunFam" id="3.40.50.10800:FF:000001">
    <property type="entry name" value="Quinolinate synthase A"/>
    <property type="match status" value="1"/>
</dbReference>
<keyword evidence="15" id="KW-1185">Reference proteome</keyword>
<dbReference type="AlphaFoldDB" id="A0A1T4MJ95"/>
<evidence type="ECO:0000256" key="9">
    <source>
        <dbReference type="ARBA" id="ARBA00023004"/>
    </source>
</evidence>
<reference evidence="14 15" key="1">
    <citation type="submission" date="2017-02" db="EMBL/GenBank/DDBJ databases">
        <authorList>
            <person name="Peterson S.W."/>
        </authorList>
    </citation>
    <scope>NUCLEOTIDE SEQUENCE [LARGE SCALE GENOMIC DNA]</scope>
    <source>
        <strain evidence="14 15">ATCC 51222</strain>
    </source>
</reference>
<dbReference type="GO" id="GO:0005829">
    <property type="term" value="C:cytosol"/>
    <property type="evidence" value="ECO:0007669"/>
    <property type="project" value="TreeGrafter"/>
</dbReference>
<dbReference type="GO" id="GO:0008987">
    <property type="term" value="F:quinolinate synthetase A activity"/>
    <property type="evidence" value="ECO:0007669"/>
    <property type="project" value="UniProtKB-UniRule"/>
</dbReference>
<comment type="pathway">
    <text evidence="3">Cofactor biosynthesis; NAD(+) biosynthesis; quinolinate from iminoaspartate: step 1/1.</text>
</comment>
<dbReference type="InterPro" id="IPR003473">
    <property type="entry name" value="NadA"/>
</dbReference>
<dbReference type="UniPathway" id="UPA00253">
    <property type="reaction ID" value="UER00327"/>
</dbReference>
<dbReference type="EC" id="2.5.1.72" evidence="4 13"/>
<keyword evidence="7" id="KW-0808">Transferase</keyword>
<keyword evidence="10" id="KW-0411">Iron-sulfur</keyword>
<evidence type="ECO:0000256" key="4">
    <source>
        <dbReference type="ARBA" id="ARBA00012669"/>
    </source>
</evidence>
<evidence type="ECO:0000256" key="2">
    <source>
        <dbReference type="ARBA" id="ARBA00003791"/>
    </source>
</evidence>